<comment type="caution">
    <text evidence="10">The sequence shown here is derived from an EMBL/GenBank/DDBJ whole genome shotgun (WGS) entry which is preliminary data.</text>
</comment>
<evidence type="ECO:0000256" key="6">
    <source>
        <dbReference type="ARBA" id="ARBA00023242"/>
    </source>
</evidence>
<evidence type="ECO:0000256" key="4">
    <source>
        <dbReference type="ARBA" id="ARBA00022771"/>
    </source>
</evidence>
<dbReference type="SUPFAM" id="SSF57667">
    <property type="entry name" value="beta-beta-alpha zinc fingers"/>
    <property type="match status" value="1"/>
</dbReference>
<evidence type="ECO:0000256" key="3">
    <source>
        <dbReference type="ARBA" id="ARBA00022737"/>
    </source>
</evidence>
<feature type="region of interest" description="Disordered" evidence="8">
    <location>
        <begin position="933"/>
        <end position="954"/>
    </location>
</feature>
<dbReference type="GO" id="GO:0000978">
    <property type="term" value="F:RNA polymerase II cis-regulatory region sequence-specific DNA binding"/>
    <property type="evidence" value="ECO:0007669"/>
    <property type="project" value="InterPro"/>
</dbReference>
<dbReference type="Pfam" id="PF04082">
    <property type="entry name" value="Fungal_trans"/>
    <property type="match status" value="1"/>
</dbReference>
<gene>
    <name evidence="10" type="ORF">B0I36DRAFT_348939</name>
</gene>
<dbReference type="GO" id="GO:0000981">
    <property type="term" value="F:DNA-binding transcription factor activity, RNA polymerase II-specific"/>
    <property type="evidence" value="ECO:0007669"/>
    <property type="project" value="InterPro"/>
</dbReference>
<keyword evidence="3" id="KW-0677">Repeat</keyword>
<feature type="compositionally biased region" description="Polar residues" evidence="8">
    <location>
        <begin position="228"/>
        <end position="237"/>
    </location>
</feature>
<feature type="compositionally biased region" description="Basic and acidic residues" evidence="8">
    <location>
        <begin position="15"/>
        <end position="25"/>
    </location>
</feature>
<feature type="compositionally biased region" description="Low complexity" evidence="8">
    <location>
        <begin position="390"/>
        <end position="405"/>
    </location>
</feature>
<dbReference type="PROSITE" id="PS00028">
    <property type="entry name" value="ZINC_FINGER_C2H2_1"/>
    <property type="match status" value="1"/>
</dbReference>
<feature type="compositionally biased region" description="Polar residues" evidence="8">
    <location>
        <begin position="330"/>
        <end position="340"/>
    </location>
</feature>
<comment type="subcellular location">
    <subcellularLocation>
        <location evidence="1">Nucleus</location>
    </subcellularLocation>
</comment>
<dbReference type="GeneID" id="70186289"/>
<dbReference type="GO" id="GO:0000785">
    <property type="term" value="C:chromatin"/>
    <property type="evidence" value="ECO:0007669"/>
    <property type="project" value="TreeGrafter"/>
</dbReference>
<evidence type="ECO:0000259" key="9">
    <source>
        <dbReference type="PROSITE" id="PS50157"/>
    </source>
</evidence>
<feature type="compositionally biased region" description="Low complexity" evidence="8">
    <location>
        <begin position="51"/>
        <end position="82"/>
    </location>
</feature>
<evidence type="ECO:0000256" key="7">
    <source>
        <dbReference type="PROSITE-ProRule" id="PRU00042"/>
    </source>
</evidence>
<organism evidence="10 11">
    <name type="scientific">Microdochium trichocladiopsis</name>
    <dbReference type="NCBI Taxonomy" id="1682393"/>
    <lineage>
        <taxon>Eukaryota</taxon>
        <taxon>Fungi</taxon>
        <taxon>Dikarya</taxon>
        <taxon>Ascomycota</taxon>
        <taxon>Pezizomycotina</taxon>
        <taxon>Sordariomycetes</taxon>
        <taxon>Xylariomycetidae</taxon>
        <taxon>Xylariales</taxon>
        <taxon>Microdochiaceae</taxon>
        <taxon>Microdochium</taxon>
    </lineage>
</organism>
<proteinExistence type="predicted"/>
<accession>A0A9P8Y8Q3</accession>
<evidence type="ECO:0000256" key="2">
    <source>
        <dbReference type="ARBA" id="ARBA00022723"/>
    </source>
</evidence>
<dbReference type="SMART" id="SM00355">
    <property type="entry name" value="ZnF_C2H2"/>
    <property type="match status" value="2"/>
</dbReference>
<evidence type="ECO:0000313" key="11">
    <source>
        <dbReference type="Proteomes" id="UP000756346"/>
    </source>
</evidence>
<keyword evidence="4 7" id="KW-0863">Zinc-finger</keyword>
<reference evidence="10" key="1">
    <citation type="journal article" date="2021" name="Nat. Commun.">
        <title>Genetic determinants of endophytism in the Arabidopsis root mycobiome.</title>
        <authorList>
            <person name="Mesny F."/>
            <person name="Miyauchi S."/>
            <person name="Thiergart T."/>
            <person name="Pickel B."/>
            <person name="Atanasova L."/>
            <person name="Karlsson M."/>
            <person name="Huettel B."/>
            <person name="Barry K.W."/>
            <person name="Haridas S."/>
            <person name="Chen C."/>
            <person name="Bauer D."/>
            <person name="Andreopoulos W."/>
            <person name="Pangilinan J."/>
            <person name="LaButti K."/>
            <person name="Riley R."/>
            <person name="Lipzen A."/>
            <person name="Clum A."/>
            <person name="Drula E."/>
            <person name="Henrissat B."/>
            <person name="Kohler A."/>
            <person name="Grigoriev I.V."/>
            <person name="Martin F.M."/>
            <person name="Hacquard S."/>
        </authorList>
    </citation>
    <scope>NUCLEOTIDE SEQUENCE</scope>
    <source>
        <strain evidence="10">MPI-CAGE-CH-0230</strain>
    </source>
</reference>
<feature type="region of interest" description="Disordered" evidence="8">
    <location>
        <begin position="390"/>
        <end position="417"/>
    </location>
</feature>
<keyword evidence="6" id="KW-0539">Nucleus</keyword>
<dbReference type="InterPro" id="IPR051059">
    <property type="entry name" value="VerF-like"/>
</dbReference>
<dbReference type="InterPro" id="IPR007219">
    <property type="entry name" value="XnlR_reg_dom"/>
</dbReference>
<dbReference type="Proteomes" id="UP000756346">
    <property type="component" value="Unassembled WGS sequence"/>
</dbReference>
<dbReference type="GO" id="GO:0008270">
    <property type="term" value="F:zinc ion binding"/>
    <property type="evidence" value="ECO:0007669"/>
    <property type="project" value="UniProtKB-KW"/>
</dbReference>
<feature type="compositionally biased region" description="Low complexity" evidence="8">
    <location>
        <begin position="110"/>
        <end position="121"/>
    </location>
</feature>
<dbReference type="InterPro" id="IPR013087">
    <property type="entry name" value="Znf_C2H2_type"/>
</dbReference>
<keyword evidence="2" id="KW-0479">Metal-binding</keyword>
<evidence type="ECO:0000256" key="8">
    <source>
        <dbReference type="SAM" id="MobiDB-lite"/>
    </source>
</evidence>
<dbReference type="EMBL" id="JAGTJQ010000005">
    <property type="protein sequence ID" value="KAH7030750.1"/>
    <property type="molecule type" value="Genomic_DNA"/>
</dbReference>
<feature type="domain" description="C2H2-type" evidence="9">
    <location>
        <begin position="175"/>
        <end position="204"/>
    </location>
</feature>
<feature type="region of interest" description="Disordered" evidence="8">
    <location>
        <begin position="1"/>
        <end position="124"/>
    </location>
</feature>
<protein>
    <recommendedName>
        <fullName evidence="9">C2H2-type domain-containing protein</fullName>
    </recommendedName>
</protein>
<feature type="compositionally biased region" description="Polar residues" evidence="8">
    <location>
        <begin position="298"/>
        <end position="311"/>
    </location>
</feature>
<feature type="region of interest" description="Disordered" evidence="8">
    <location>
        <begin position="198"/>
        <end position="344"/>
    </location>
</feature>
<feature type="compositionally biased region" description="Polar residues" evidence="8">
    <location>
        <begin position="34"/>
        <end position="44"/>
    </location>
</feature>
<evidence type="ECO:0000256" key="5">
    <source>
        <dbReference type="ARBA" id="ARBA00022833"/>
    </source>
</evidence>
<name>A0A9P8Y8Q3_9PEZI</name>
<dbReference type="RefSeq" id="XP_046012430.1">
    <property type="nucleotide sequence ID" value="XM_046156743.1"/>
</dbReference>
<dbReference type="PANTHER" id="PTHR40626">
    <property type="entry name" value="MIP31509P"/>
    <property type="match status" value="1"/>
</dbReference>
<dbReference type="CDD" id="cd12148">
    <property type="entry name" value="fungal_TF_MHR"/>
    <property type="match status" value="1"/>
</dbReference>
<keyword evidence="11" id="KW-1185">Reference proteome</keyword>
<sequence length="1035" mass="113253">MADLKFIMDMDDQEPDPRMNIRNHETPPGPNRGSHPSRSAPTNQEHQDSIASASLSRPVGSSSRPPTSSTAATPASSIASETGGPSRRESTASTESMDPSGYGGRGRGASSGPMRPMGSPSVVEQAVRLTPITRRVSRAKKGVPVHTCEICRPPKTFTRAEHLRRHNLSHENPRYPCMHPGCDKVFHREDLLNRHKIRHDQDDMASSQGDSTSRRASTTTADERYTHMSLTPSTMAANPSDHGHTPSMSPMGPYGREPSTSYGAGPYVNSAGQVAPRTTPPPQPQSRQRADYERQHQHMSPQNAPSSYTSSRGRHARRPSSRQVPVIQHQPPSIGNTPTTPHRRDFSIFSEAQPSSFNYMNPELAMSGQPLPTLTIPDTVPTLLAPHDSPWASSASESTFSTPSEAHARRPRAMSPQYPDWPGTFVSTLTPQTATSGVQPTEHLVTVPSAVPGTFSVLGLDGSKESALVVPPFCLGNPHMTAMALPLSILSSIPGYLKIYWERFDVQFPLLHRATFEASGGELLRCAMGAIATQFMPAKEDHVKGKQLHEFAVQELRRASYTGEPMAVDNYARVLDNLPTMQAILLCEYYARFRGRKVVVNASRVFREVYTRVIRDQTAANVAYAPVSIAPISRAQRWQQWADAEARRRLHAACFLLDVNTSVLYEQPLLKPITPTSPPIPLTAQTCQQWAASTADSWELATVSVDSTMPRGFSPCVDSVTADQLAAAPALDIAVYLAGEVLRVLPRGGREELSQPAYADLGASGELQRLFSWSPMASTYTALSYTPLHDLLAVSGDSWIFATKVLTTEQYHKHKTRLQLWCQSRQAWTAAKFAAKALCSLLALSNDDTHTATSHAVKHSHVINNNVYLNNTSAITEDSHQTSQRLSGQSPRLARTFEGVVNYKISDYWATYACALICWAVCHEAERTAMTTSVSSHARTTQGPTNALSPVDEQQPQKWLRQAAKASPDDLLCLPSAGVASSIVALARLRLQNEAIGGTNGLLNDALDVLINQVRDYVRSRAWNCVAYFSPFSPT</sequence>
<dbReference type="PANTHER" id="PTHR40626:SF30">
    <property type="entry name" value="FINGER DOMAIN PROTEIN, PUTATIVE (AFU_ORTHOLOGUE AFUA_4G13600)-RELATED"/>
    <property type="match status" value="1"/>
</dbReference>
<dbReference type="GO" id="GO:0006351">
    <property type="term" value="P:DNA-templated transcription"/>
    <property type="evidence" value="ECO:0007669"/>
    <property type="project" value="InterPro"/>
</dbReference>
<evidence type="ECO:0000313" key="10">
    <source>
        <dbReference type="EMBL" id="KAH7030750.1"/>
    </source>
</evidence>
<dbReference type="GO" id="GO:0005634">
    <property type="term" value="C:nucleus"/>
    <property type="evidence" value="ECO:0007669"/>
    <property type="project" value="UniProtKB-SubCell"/>
</dbReference>
<dbReference type="PROSITE" id="PS50157">
    <property type="entry name" value="ZINC_FINGER_C2H2_2"/>
    <property type="match status" value="1"/>
</dbReference>
<keyword evidence="5" id="KW-0862">Zinc</keyword>
<dbReference type="AlphaFoldDB" id="A0A9P8Y8Q3"/>
<dbReference type="InterPro" id="IPR036236">
    <property type="entry name" value="Znf_C2H2_sf"/>
</dbReference>
<dbReference type="OrthoDB" id="6077919at2759"/>
<dbReference type="Gene3D" id="3.30.160.60">
    <property type="entry name" value="Classic Zinc Finger"/>
    <property type="match status" value="1"/>
</dbReference>
<evidence type="ECO:0000256" key="1">
    <source>
        <dbReference type="ARBA" id="ARBA00004123"/>
    </source>
</evidence>